<dbReference type="FunFam" id="3.40.50.300:FF:000133">
    <property type="entry name" value="Spermidine/putrescine import ATP-binding protein PotA"/>
    <property type="match status" value="1"/>
</dbReference>
<comment type="similarity">
    <text evidence="8">Belongs to the ABC transporter superfamily. Spermidine/putrescine importer (TC 3.A.1.11.1) family.</text>
</comment>
<dbReference type="Pfam" id="PF00005">
    <property type="entry name" value="ABC_tran"/>
    <property type="match status" value="1"/>
</dbReference>
<dbReference type="InterPro" id="IPR017871">
    <property type="entry name" value="ABC_transporter-like_CS"/>
</dbReference>
<dbReference type="EMBL" id="JAGMWN010000005">
    <property type="protein sequence ID" value="MBP5857817.1"/>
    <property type="molecule type" value="Genomic_DNA"/>
</dbReference>
<dbReference type="EC" id="7.6.2.11" evidence="8"/>
<evidence type="ECO:0000256" key="8">
    <source>
        <dbReference type="RuleBase" id="RU364083"/>
    </source>
</evidence>
<dbReference type="InterPro" id="IPR003593">
    <property type="entry name" value="AAA+_ATPase"/>
</dbReference>
<dbReference type="Gene3D" id="3.40.50.300">
    <property type="entry name" value="P-loop containing nucleotide triphosphate hydrolases"/>
    <property type="match status" value="1"/>
</dbReference>
<reference evidence="10" key="1">
    <citation type="submission" date="2021-04" db="EMBL/GenBank/DDBJ databases">
        <authorList>
            <person name="Zhang D.-C."/>
        </authorList>
    </citation>
    <scope>NUCLEOTIDE SEQUENCE</scope>
    <source>
        <strain evidence="10">CGMCC 1.15697</strain>
    </source>
</reference>
<dbReference type="Proteomes" id="UP000672602">
    <property type="component" value="Unassembled WGS sequence"/>
</dbReference>
<keyword evidence="1 8" id="KW-0813">Transport</keyword>
<evidence type="ECO:0000256" key="2">
    <source>
        <dbReference type="ARBA" id="ARBA00022475"/>
    </source>
</evidence>
<keyword evidence="3" id="KW-0997">Cell inner membrane</keyword>
<dbReference type="NCBIfam" id="TIGR01187">
    <property type="entry name" value="potA"/>
    <property type="match status" value="1"/>
</dbReference>
<evidence type="ECO:0000259" key="9">
    <source>
        <dbReference type="PROSITE" id="PS50893"/>
    </source>
</evidence>
<dbReference type="InterPro" id="IPR027417">
    <property type="entry name" value="P-loop_NTPase"/>
</dbReference>
<dbReference type="InterPro" id="IPR008995">
    <property type="entry name" value="Mo/tungstate-bd_C_term_dom"/>
</dbReference>
<dbReference type="CDD" id="cd03300">
    <property type="entry name" value="ABC_PotA_N"/>
    <property type="match status" value="1"/>
</dbReference>
<comment type="subunit">
    <text evidence="8">The complex is composed of two ATP-binding proteins (PotA), two transmembrane proteins (PotB and PotC) and a solute-binding protein (PotD).</text>
</comment>
<dbReference type="GO" id="GO:0015594">
    <property type="term" value="F:ABC-type putrescine transporter activity"/>
    <property type="evidence" value="ECO:0007669"/>
    <property type="project" value="InterPro"/>
</dbReference>
<keyword evidence="11" id="KW-1185">Reference proteome</keyword>
<keyword evidence="5 8" id="KW-0067">ATP-binding</keyword>
<dbReference type="InterPro" id="IPR017879">
    <property type="entry name" value="PotA_ATP-bd"/>
</dbReference>
<evidence type="ECO:0000256" key="3">
    <source>
        <dbReference type="ARBA" id="ARBA00022519"/>
    </source>
</evidence>
<gene>
    <name evidence="8" type="primary">potA</name>
    <name evidence="10" type="ORF">KAJ83_12425</name>
</gene>
<dbReference type="InterPro" id="IPR050093">
    <property type="entry name" value="ABC_SmlMolc_Importer"/>
</dbReference>
<sequence length="386" mass="42352">MSDTAEKRPGPHKPSGWAVPGGDPYISIQNVTKRFGEFVAVDNVSLDIYRSELFSLLGASGCGKTTLLRMLAGLEEPTEGRILLDGQDMVGVPPYERPVNMMFQSYALFPHMTVAQNVAFGLKQEGMGKGEVEERVEQMLGLVQLGRFARRKPHQLSGGQRQRVALARALAKRPKLLLLDEPLAALDKKLRESTQFELMNIQEELGVTFIVVTHDQEEAMTLSTRIAVMNEGVIQQLGTPSEVYEYPRTRYVADFIGSVNLFEGTVSGTGAEGMRITAPEAGIDIHVDAGQTDARAGQSVAVAIRPEKIAIAKQDDKPSQGENVIQGIVDEIAYQGSLSIYQVRLADGKLVRVTTPNLTRTAERPIDWEEPVWLSWGRHAGVVLTS</sequence>
<keyword evidence="7 8" id="KW-0472">Membrane</keyword>
<dbReference type="SUPFAM" id="SSF52540">
    <property type="entry name" value="P-loop containing nucleoside triphosphate hydrolases"/>
    <property type="match status" value="1"/>
</dbReference>
<keyword evidence="6 8" id="KW-1278">Translocase</keyword>
<comment type="caution">
    <text evidence="10">The sequence shown here is derived from an EMBL/GenBank/DDBJ whole genome shotgun (WGS) entry which is preliminary data.</text>
</comment>
<evidence type="ECO:0000313" key="10">
    <source>
        <dbReference type="EMBL" id="MBP5857817.1"/>
    </source>
</evidence>
<dbReference type="InterPro" id="IPR013611">
    <property type="entry name" value="Transp-assoc_OB_typ2"/>
</dbReference>
<comment type="function">
    <text evidence="8">Part of the ABC transporter complex PotABCD involved in spermidine/putrescine import. Responsible for energy coupling to the transport system.</text>
</comment>
<keyword evidence="2 8" id="KW-1003">Cell membrane</keyword>
<dbReference type="PANTHER" id="PTHR42781:SF5">
    <property type="entry name" value="PUTRESCINE TRANSPORT ATP-BINDING PROTEIN POTG"/>
    <property type="match status" value="1"/>
</dbReference>
<protein>
    <recommendedName>
        <fullName evidence="8">Spermidine/putrescine import ATP-binding protein PotA</fullName>
        <ecNumber evidence="8">7.6.2.11</ecNumber>
    </recommendedName>
</protein>
<organism evidence="10 11">
    <name type="scientific">Marivibrio halodurans</name>
    <dbReference type="NCBI Taxonomy" id="2039722"/>
    <lineage>
        <taxon>Bacteria</taxon>
        <taxon>Pseudomonadati</taxon>
        <taxon>Pseudomonadota</taxon>
        <taxon>Alphaproteobacteria</taxon>
        <taxon>Rhodospirillales</taxon>
        <taxon>Rhodospirillaceae</taxon>
        <taxon>Marivibrio</taxon>
    </lineage>
</organism>
<name>A0A8J7V3D1_9PROT</name>
<feature type="domain" description="ABC transporter" evidence="9">
    <location>
        <begin position="26"/>
        <end position="256"/>
    </location>
</feature>
<dbReference type="Pfam" id="PF08402">
    <property type="entry name" value="TOBE_2"/>
    <property type="match status" value="1"/>
</dbReference>
<dbReference type="InterPro" id="IPR005893">
    <property type="entry name" value="PotA-like"/>
</dbReference>
<evidence type="ECO:0000256" key="4">
    <source>
        <dbReference type="ARBA" id="ARBA00022741"/>
    </source>
</evidence>
<proteinExistence type="inferred from homology"/>
<dbReference type="PANTHER" id="PTHR42781">
    <property type="entry name" value="SPERMIDINE/PUTRESCINE IMPORT ATP-BINDING PROTEIN POTA"/>
    <property type="match status" value="1"/>
</dbReference>
<dbReference type="PROSITE" id="PS50893">
    <property type="entry name" value="ABC_TRANSPORTER_2"/>
    <property type="match status" value="1"/>
</dbReference>
<evidence type="ECO:0000256" key="7">
    <source>
        <dbReference type="ARBA" id="ARBA00023136"/>
    </source>
</evidence>
<dbReference type="RefSeq" id="WP_210682392.1">
    <property type="nucleotide sequence ID" value="NZ_JAGMWN010000005.1"/>
</dbReference>
<evidence type="ECO:0000256" key="5">
    <source>
        <dbReference type="ARBA" id="ARBA00022840"/>
    </source>
</evidence>
<evidence type="ECO:0000313" key="11">
    <source>
        <dbReference type="Proteomes" id="UP000672602"/>
    </source>
</evidence>
<accession>A0A8J7V3D1</accession>
<dbReference type="GO" id="GO:0043190">
    <property type="term" value="C:ATP-binding cassette (ABC) transporter complex"/>
    <property type="evidence" value="ECO:0007669"/>
    <property type="project" value="InterPro"/>
</dbReference>
<dbReference type="GO" id="GO:0005524">
    <property type="term" value="F:ATP binding"/>
    <property type="evidence" value="ECO:0007669"/>
    <property type="project" value="UniProtKB-KW"/>
</dbReference>
<dbReference type="SMART" id="SM00382">
    <property type="entry name" value="AAA"/>
    <property type="match status" value="1"/>
</dbReference>
<dbReference type="PROSITE" id="PS00211">
    <property type="entry name" value="ABC_TRANSPORTER_1"/>
    <property type="match status" value="1"/>
</dbReference>
<dbReference type="GO" id="GO:0016887">
    <property type="term" value="F:ATP hydrolysis activity"/>
    <property type="evidence" value="ECO:0007669"/>
    <property type="project" value="InterPro"/>
</dbReference>
<evidence type="ECO:0000256" key="1">
    <source>
        <dbReference type="ARBA" id="ARBA00022448"/>
    </source>
</evidence>
<keyword evidence="4 8" id="KW-0547">Nucleotide-binding</keyword>
<evidence type="ECO:0000256" key="6">
    <source>
        <dbReference type="ARBA" id="ARBA00022967"/>
    </source>
</evidence>
<comment type="catalytic activity">
    <reaction evidence="8">
        <text>ATP + H2O + polyamine-[polyamine-binding protein]Side 1 = ADP + phosphate + polyamineSide 2 + [polyamine-binding protein]Side 1.</text>
        <dbReference type="EC" id="7.6.2.11"/>
    </reaction>
</comment>
<dbReference type="Gene3D" id="2.40.50.100">
    <property type="match status" value="1"/>
</dbReference>
<dbReference type="SUPFAM" id="SSF50331">
    <property type="entry name" value="MOP-like"/>
    <property type="match status" value="1"/>
</dbReference>
<dbReference type="AlphaFoldDB" id="A0A8J7V3D1"/>
<dbReference type="InterPro" id="IPR003439">
    <property type="entry name" value="ABC_transporter-like_ATP-bd"/>
</dbReference>